<keyword evidence="3" id="KW-1185">Reference proteome</keyword>
<dbReference type="EMBL" id="CP022415">
    <property type="protein sequence ID" value="ASM71813.1"/>
    <property type="molecule type" value="Genomic_DNA"/>
</dbReference>
<feature type="domain" description="Fe/B12 periplasmic-binding" evidence="1">
    <location>
        <begin position="39"/>
        <end position="290"/>
    </location>
</feature>
<gene>
    <name evidence="2" type="ORF">SULPSESMR1_00985</name>
</gene>
<dbReference type="RefSeq" id="WP_240311259.1">
    <property type="nucleotide sequence ID" value="NZ_CP022415.1"/>
</dbReference>
<evidence type="ECO:0000259" key="1">
    <source>
        <dbReference type="PROSITE" id="PS50983"/>
    </source>
</evidence>
<protein>
    <submittedName>
        <fullName evidence="2">Corrinoid ABC transporter substrate-binding protein</fullName>
    </submittedName>
</protein>
<dbReference type="PROSITE" id="PS50983">
    <property type="entry name" value="FE_B12_PBP"/>
    <property type="match status" value="1"/>
</dbReference>
<dbReference type="InterPro" id="IPR002491">
    <property type="entry name" value="ABC_transptr_periplasmic_BD"/>
</dbReference>
<dbReference type="SUPFAM" id="SSF53807">
    <property type="entry name" value="Helical backbone' metal receptor"/>
    <property type="match status" value="1"/>
</dbReference>
<dbReference type="Gene3D" id="3.40.50.1980">
    <property type="entry name" value="Nitrogenase molybdenum iron protein domain"/>
    <property type="match status" value="2"/>
</dbReference>
<dbReference type="PANTHER" id="PTHR30535:SF34">
    <property type="entry name" value="MOLYBDATE-BINDING PROTEIN MOLA"/>
    <property type="match status" value="1"/>
</dbReference>
<proteinExistence type="predicted"/>
<dbReference type="PANTHER" id="PTHR30535">
    <property type="entry name" value="VITAMIN B12-BINDING PROTEIN"/>
    <property type="match status" value="1"/>
</dbReference>
<dbReference type="KEGG" id="spse:SULPSESMR1_00985"/>
<dbReference type="STRING" id="1402135.SAMN05444149_105218"/>
<dbReference type="AlphaFoldDB" id="A0A221JYT0"/>
<accession>A0A221JYT0</accession>
<sequence length="290" mass="30686">MALRTVLCTLASVRRSDLITSVAALLFSAATALAGTPQRVVSINLCTDQLALLLASPGQLVSVTRLSHEDTDSVMGEQARALPANGSGAEEVYLLKPDLVLAGTFTSMATISMLRNLGIEVVQFAPARALSDVPERLAQMGEALGREAEARAMINHFNAELAALSVAPAHRPRAALTYVNNYSSGRHSLAGDVLYAAGFDNVAEEAGLGSVGVLPLEQLVLLAPDVIIQGRNYPGAARAEDNLDHPALSSLKGTYMAGELTDRDWVCGTPTVLNAVRTMVDLRKQVEARQ</sequence>
<organism evidence="2 3">
    <name type="scientific">Pseudosulfitobacter pseudonitzschiae</name>
    <dbReference type="NCBI Taxonomy" id="1402135"/>
    <lineage>
        <taxon>Bacteria</taxon>
        <taxon>Pseudomonadati</taxon>
        <taxon>Pseudomonadota</taxon>
        <taxon>Alphaproteobacteria</taxon>
        <taxon>Rhodobacterales</taxon>
        <taxon>Roseobacteraceae</taxon>
        <taxon>Pseudosulfitobacter</taxon>
    </lineage>
</organism>
<dbReference type="eggNOG" id="COG0614">
    <property type="taxonomic scope" value="Bacteria"/>
</dbReference>
<dbReference type="Pfam" id="PF01497">
    <property type="entry name" value="Peripla_BP_2"/>
    <property type="match status" value="1"/>
</dbReference>
<evidence type="ECO:0000313" key="2">
    <source>
        <dbReference type="EMBL" id="ASM71813.1"/>
    </source>
</evidence>
<name>A0A221JYT0_9RHOB</name>
<dbReference type="Proteomes" id="UP000199754">
    <property type="component" value="Chromosome"/>
</dbReference>
<dbReference type="GO" id="GO:0071281">
    <property type="term" value="P:cellular response to iron ion"/>
    <property type="evidence" value="ECO:0007669"/>
    <property type="project" value="TreeGrafter"/>
</dbReference>
<reference evidence="2 3" key="1">
    <citation type="submission" date="2017-07" db="EMBL/GenBank/DDBJ databases">
        <title>Genome Sequence of Sulfitobacter pseudonitzschiae Strain SMR1 Isolated from a culture of the Diatom Skeletonema marinoi.</title>
        <authorList>
            <person name="Topel M."/>
            <person name="Pinder M.I.M."/>
            <person name="Johansson O.N."/>
            <person name="Kourtchenko O."/>
            <person name="Godhe A."/>
            <person name="Clarke A.K."/>
        </authorList>
    </citation>
    <scope>NUCLEOTIDE SEQUENCE [LARGE SCALE GENOMIC DNA]</scope>
    <source>
        <strain evidence="2 3">SMR1</strain>
    </source>
</reference>
<evidence type="ECO:0000313" key="3">
    <source>
        <dbReference type="Proteomes" id="UP000199754"/>
    </source>
</evidence>
<dbReference type="InterPro" id="IPR050902">
    <property type="entry name" value="ABC_Transporter_SBP"/>
</dbReference>